<sequence length="64" mass="6974">MSGLSDKIKGTVNKAKGETKDQIGNATGDTKLQAKGKLDKLKGEAQQTIGETRDRFDGDHKEER</sequence>
<dbReference type="OrthoDB" id="2941817at2"/>
<feature type="compositionally biased region" description="Basic and acidic residues" evidence="2">
    <location>
        <begin position="51"/>
        <end position="64"/>
    </location>
</feature>
<reference evidence="4 5" key="1">
    <citation type="submission" date="2018-07" db="EMBL/GenBank/DDBJ databases">
        <title>Complete genome sequence of Psychrobacillus sp. PB01, isolated from iceberg, and comparative genome analysis of Psychrobacillus strains.</title>
        <authorList>
            <person name="Lee P.C."/>
        </authorList>
    </citation>
    <scope>NUCLEOTIDE SEQUENCE [LARGE SCALE GENOMIC DNA]</scope>
    <source>
        <strain evidence="4 5">PB01</strain>
    </source>
</reference>
<feature type="domain" description="CsbD-like" evidence="3">
    <location>
        <begin position="6"/>
        <end position="57"/>
    </location>
</feature>
<evidence type="ECO:0000256" key="1">
    <source>
        <dbReference type="ARBA" id="ARBA00009129"/>
    </source>
</evidence>
<dbReference type="EMBL" id="CP031223">
    <property type="protein sequence ID" value="QFF97431.1"/>
    <property type="molecule type" value="Genomic_DNA"/>
</dbReference>
<dbReference type="InterPro" id="IPR008462">
    <property type="entry name" value="CsbD"/>
</dbReference>
<dbReference type="AlphaFoldDB" id="A0A5J6SI11"/>
<protein>
    <submittedName>
        <fullName evidence="4">CsbD family protein</fullName>
    </submittedName>
</protein>
<dbReference type="Proteomes" id="UP000325517">
    <property type="component" value="Chromosome"/>
</dbReference>
<dbReference type="KEGG" id="psyo:PB01_00615"/>
<comment type="similarity">
    <text evidence="1">Belongs to the UPF0337 (CsbD) family.</text>
</comment>
<dbReference type="SUPFAM" id="SSF69047">
    <property type="entry name" value="Hypothetical protein YjbJ"/>
    <property type="match status" value="1"/>
</dbReference>
<keyword evidence="5" id="KW-1185">Reference proteome</keyword>
<evidence type="ECO:0000313" key="4">
    <source>
        <dbReference type="EMBL" id="QFF97431.1"/>
    </source>
</evidence>
<organism evidence="4 5">
    <name type="scientific">Psychrobacillus glaciei</name>
    <dbReference type="NCBI Taxonomy" id="2283160"/>
    <lineage>
        <taxon>Bacteria</taxon>
        <taxon>Bacillati</taxon>
        <taxon>Bacillota</taxon>
        <taxon>Bacilli</taxon>
        <taxon>Bacillales</taxon>
        <taxon>Bacillaceae</taxon>
        <taxon>Psychrobacillus</taxon>
    </lineage>
</organism>
<feature type="region of interest" description="Disordered" evidence="2">
    <location>
        <begin position="1"/>
        <end position="64"/>
    </location>
</feature>
<dbReference type="Pfam" id="PF05532">
    <property type="entry name" value="CsbD"/>
    <property type="match status" value="1"/>
</dbReference>
<evidence type="ECO:0000256" key="2">
    <source>
        <dbReference type="SAM" id="MobiDB-lite"/>
    </source>
</evidence>
<gene>
    <name evidence="4" type="ORF">PB01_00615</name>
</gene>
<proteinExistence type="inferred from homology"/>
<dbReference type="RefSeq" id="WP_151698380.1">
    <property type="nucleotide sequence ID" value="NZ_CP031223.1"/>
</dbReference>
<dbReference type="InterPro" id="IPR036629">
    <property type="entry name" value="YjbJ_sf"/>
</dbReference>
<name>A0A5J6SI11_9BACI</name>
<dbReference type="Gene3D" id="1.10.1470.10">
    <property type="entry name" value="YjbJ"/>
    <property type="match status" value="1"/>
</dbReference>
<accession>A0A5J6SI11</accession>
<evidence type="ECO:0000259" key="3">
    <source>
        <dbReference type="Pfam" id="PF05532"/>
    </source>
</evidence>
<evidence type="ECO:0000313" key="5">
    <source>
        <dbReference type="Proteomes" id="UP000325517"/>
    </source>
</evidence>